<dbReference type="InterPro" id="IPR027417">
    <property type="entry name" value="P-loop_NTPase"/>
</dbReference>
<dbReference type="EMBL" id="OIVN01003525">
    <property type="protein sequence ID" value="SPD11856.1"/>
    <property type="molecule type" value="Genomic_DNA"/>
</dbReference>
<dbReference type="GO" id="GO:0016887">
    <property type="term" value="F:ATP hydrolysis activity"/>
    <property type="evidence" value="ECO:0007669"/>
    <property type="project" value="InterPro"/>
</dbReference>
<dbReference type="InterPro" id="IPR003959">
    <property type="entry name" value="ATPase_AAA_core"/>
</dbReference>
<evidence type="ECO:0000313" key="2">
    <source>
        <dbReference type="EMBL" id="SPD11856.1"/>
    </source>
</evidence>
<dbReference type="GO" id="GO:0005524">
    <property type="term" value="F:ATP binding"/>
    <property type="evidence" value="ECO:0007669"/>
    <property type="project" value="InterPro"/>
</dbReference>
<dbReference type="Gene3D" id="3.40.50.300">
    <property type="entry name" value="P-loop containing nucleotide triphosphate hydrolases"/>
    <property type="match status" value="1"/>
</dbReference>
<dbReference type="SUPFAM" id="SSF52540">
    <property type="entry name" value="P-loop containing nucleoside triphosphate hydrolases"/>
    <property type="match status" value="1"/>
</dbReference>
<dbReference type="Pfam" id="PF00004">
    <property type="entry name" value="AAA"/>
    <property type="match status" value="1"/>
</dbReference>
<accession>A0A2N9HBW0</accession>
<sequence length="202" mass="22898">MLGHEWSQSQHPMSFKTLAMDLELKKEVMEDLNNFLNGKEYYKRIGKAWKRGYLLYGPPGTGKSSLIATMSNYLNFDIYDLDLSGVRSNIELRLLLLGMPSRSILVIEDIDCSIKLENREAENDQGNSSTNKADVACTGTKRSAREAHVCAWGPVTALVGAWRSVRKWLEHQKLLVRLRDGDFEEGRNGEKFCDLGEEIVNL</sequence>
<evidence type="ECO:0000259" key="1">
    <source>
        <dbReference type="Pfam" id="PF00004"/>
    </source>
</evidence>
<organism evidence="2">
    <name type="scientific">Fagus sylvatica</name>
    <name type="common">Beechnut</name>
    <dbReference type="NCBI Taxonomy" id="28930"/>
    <lineage>
        <taxon>Eukaryota</taxon>
        <taxon>Viridiplantae</taxon>
        <taxon>Streptophyta</taxon>
        <taxon>Embryophyta</taxon>
        <taxon>Tracheophyta</taxon>
        <taxon>Spermatophyta</taxon>
        <taxon>Magnoliopsida</taxon>
        <taxon>eudicotyledons</taxon>
        <taxon>Gunneridae</taxon>
        <taxon>Pentapetalae</taxon>
        <taxon>rosids</taxon>
        <taxon>fabids</taxon>
        <taxon>Fagales</taxon>
        <taxon>Fagaceae</taxon>
        <taxon>Fagus</taxon>
    </lineage>
</organism>
<protein>
    <recommendedName>
        <fullName evidence="1">ATPase AAA-type core domain-containing protein</fullName>
    </recommendedName>
</protein>
<proteinExistence type="predicted"/>
<feature type="domain" description="ATPase AAA-type core" evidence="1">
    <location>
        <begin position="53"/>
        <end position="123"/>
    </location>
</feature>
<name>A0A2N9HBW0_FAGSY</name>
<reference evidence="2" key="1">
    <citation type="submission" date="2018-02" db="EMBL/GenBank/DDBJ databases">
        <authorList>
            <person name="Cohen D.B."/>
            <person name="Kent A.D."/>
        </authorList>
    </citation>
    <scope>NUCLEOTIDE SEQUENCE</scope>
</reference>
<dbReference type="AlphaFoldDB" id="A0A2N9HBW0"/>
<gene>
    <name evidence="2" type="ORF">FSB_LOCUS39738</name>
</gene>
<dbReference type="InterPro" id="IPR050747">
    <property type="entry name" value="Mitochondrial_chaperone_BCS1"/>
</dbReference>
<dbReference type="PANTHER" id="PTHR23070">
    <property type="entry name" value="BCS1 AAA-TYPE ATPASE"/>
    <property type="match status" value="1"/>
</dbReference>